<dbReference type="AlphaFoldDB" id="A0A0E9WVE1"/>
<feature type="region of interest" description="Disordered" evidence="1">
    <location>
        <begin position="1"/>
        <end position="26"/>
    </location>
</feature>
<name>A0A0E9WVE1_ANGAN</name>
<organism evidence="2">
    <name type="scientific">Anguilla anguilla</name>
    <name type="common">European freshwater eel</name>
    <name type="synonym">Muraena anguilla</name>
    <dbReference type="NCBI Taxonomy" id="7936"/>
    <lineage>
        <taxon>Eukaryota</taxon>
        <taxon>Metazoa</taxon>
        <taxon>Chordata</taxon>
        <taxon>Craniata</taxon>
        <taxon>Vertebrata</taxon>
        <taxon>Euteleostomi</taxon>
        <taxon>Actinopterygii</taxon>
        <taxon>Neopterygii</taxon>
        <taxon>Teleostei</taxon>
        <taxon>Anguilliformes</taxon>
        <taxon>Anguillidae</taxon>
        <taxon>Anguilla</taxon>
    </lineage>
</organism>
<protein>
    <submittedName>
        <fullName evidence="2">Uncharacterized protein</fullName>
    </submittedName>
</protein>
<sequence>MLAVKPDQPQSLSHRHHLSPSQPRKNPGSVYFMLQSMLFIFQKQMKALNAIASWKAIC</sequence>
<evidence type="ECO:0000256" key="1">
    <source>
        <dbReference type="SAM" id="MobiDB-lite"/>
    </source>
</evidence>
<proteinExistence type="predicted"/>
<accession>A0A0E9WVE1</accession>
<reference evidence="2" key="2">
    <citation type="journal article" date="2015" name="Fish Shellfish Immunol.">
        <title>Early steps in the European eel (Anguilla anguilla)-Vibrio vulnificus interaction in the gills: Role of the RtxA13 toxin.</title>
        <authorList>
            <person name="Callol A."/>
            <person name="Pajuelo D."/>
            <person name="Ebbesson L."/>
            <person name="Teles M."/>
            <person name="MacKenzie S."/>
            <person name="Amaro C."/>
        </authorList>
    </citation>
    <scope>NUCLEOTIDE SEQUENCE</scope>
</reference>
<evidence type="ECO:0000313" key="2">
    <source>
        <dbReference type="EMBL" id="JAH94362.1"/>
    </source>
</evidence>
<dbReference type="EMBL" id="GBXM01014215">
    <property type="protein sequence ID" value="JAH94362.1"/>
    <property type="molecule type" value="Transcribed_RNA"/>
</dbReference>
<reference evidence="2" key="1">
    <citation type="submission" date="2014-11" db="EMBL/GenBank/DDBJ databases">
        <authorList>
            <person name="Amaro Gonzalez C."/>
        </authorList>
    </citation>
    <scope>NUCLEOTIDE SEQUENCE</scope>
</reference>